<protein>
    <submittedName>
        <fullName evidence="1">Ribose import ATP-binding protein RbsA</fullName>
        <ecNumber evidence="1">3.6.3.17</ecNumber>
    </submittedName>
</protein>
<name>A0A485BBL2_RAOPL</name>
<gene>
    <name evidence="1" type="primary">rbsA_7</name>
    <name evidence="1" type="ORF">NCTC12998_03983</name>
</gene>
<keyword evidence="1" id="KW-0378">Hydrolase</keyword>
<dbReference type="Proteomes" id="UP000345637">
    <property type="component" value="Unassembled WGS sequence"/>
</dbReference>
<dbReference type="GO" id="GO:0016787">
    <property type="term" value="F:hydrolase activity"/>
    <property type="evidence" value="ECO:0007669"/>
    <property type="project" value="UniProtKB-KW"/>
</dbReference>
<keyword evidence="1" id="KW-0067">ATP-binding</keyword>
<evidence type="ECO:0000313" key="1">
    <source>
        <dbReference type="EMBL" id="VFS71045.1"/>
    </source>
</evidence>
<keyword evidence="1" id="KW-0547">Nucleotide-binding</keyword>
<organism evidence="1 2">
    <name type="scientific">Raoultella planticola</name>
    <name type="common">Klebsiella planticola</name>
    <dbReference type="NCBI Taxonomy" id="575"/>
    <lineage>
        <taxon>Bacteria</taxon>
        <taxon>Pseudomonadati</taxon>
        <taxon>Pseudomonadota</taxon>
        <taxon>Gammaproteobacteria</taxon>
        <taxon>Enterobacterales</taxon>
        <taxon>Enterobacteriaceae</taxon>
        <taxon>Klebsiella/Raoultella group</taxon>
        <taxon>Raoultella</taxon>
    </lineage>
</organism>
<dbReference type="AlphaFoldDB" id="A0A485BBL2"/>
<reference evidence="1 2" key="1">
    <citation type="submission" date="2019-03" db="EMBL/GenBank/DDBJ databases">
        <authorList>
            <consortium name="Pathogen Informatics"/>
        </authorList>
    </citation>
    <scope>NUCLEOTIDE SEQUENCE [LARGE SCALE GENOMIC DNA]</scope>
    <source>
        <strain evidence="1 2">NCTC12998</strain>
    </source>
</reference>
<accession>A0A485BBL2</accession>
<proteinExistence type="predicted"/>
<evidence type="ECO:0000313" key="2">
    <source>
        <dbReference type="Proteomes" id="UP000345637"/>
    </source>
</evidence>
<dbReference type="GO" id="GO:0005524">
    <property type="term" value="F:ATP binding"/>
    <property type="evidence" value="ECO:0007669"/>
    <property type="project" value="UniProtKB-KW"/>
</dbReference>
<dbReference type="EMBL" id="CAADJE010000024">
    <property type="protein sequence ID" value="VFS71045.1"/>
    <property type="molecule type" value="Genomic_DNA"/>
</dbReference>
<sequence>MMVGRKLEDQYPHLDKAPGTVRLKVDNLCGPGVENVTFSSVRAKFSASPADGGRRTELMKVLTARCRAPAVPSRSTAMKW</sequence>
<dbReference type="EC" id="3.6.3.17" evidence="1"/>